<accession>A0A2W0H2X8</accession>
<keyword evidence="1" id="KW-0472">Membrane</keyword>
<evidence type="ECO:0000256" key="1">
    <source>
        <dbReference type="SAM" id="Phobius"/>
    </source>
</evidence>
<proteinExistence type="predicted"/>
<organism evidence="2 3">
    <name type="scientific">Alteribacter lacisalsi</name>
    <dbReference type="NCBI Taxonomy" id="2045244"/>
    <lineage>
        <taxon>Bacteria</taxon>
        <taxon>Bacillati</taxon>
        <taxon>Bacillota</taxon>
        <taxon>Bacilli</taxon>
        <taxon>Bacillales</taxon>
        <taxon>Bacillaceae</taxon>
        <taxon>Alteribacter</taxon>
    </lineage>
</organism>
<name>A0A2W0H2X8_9BACI</name>
<reference evidence="2 3" key="1">
    <citation type="submission" date="2017-10" db="EMBL/GenBank/DDBJ databases">
        <title>Bacillus sp. nov., a halophilic bacterium isolated from a Yangshapao Lake.</title>
        <authorList>
            <person name="Wang H."/>
        </authorList>
    </citation>
    <scope>NUCLEOTIDE SEQUENCE [LARGE SCALE GENOMIC DNA]</scope>
    <source>
        <strain evidence="2 3">YSP-3</strain>
    </source>
</reference>
<protein>
    <submittedName>
        <fullName evidence="2">Uncharacterized protein</fullName>
    </submittedName>
</protein>
<feature type="transmembrane region" description="Helical" evidence="1">
    <location>
        <begin position="34"/>
        <end position="53"/>
    </location>
</feature>
<dbReference type="AlphaFoldDB" id="A0A2W0H2X8"/>
<feature type="transmembrane region" description="Helical" evidence="1">
    <location>
        <begin position="9"/>
        <end position="28"/>
    </location>
</feature>
<dbReference type="RefSeq" id="WP_110521439.1">
    <property type="nucleotide sequence ID" value="NZ_PDOF01000003.1"/>
</dbReference>
<evidence type="ECO:0000313" key="3">
    <source>
        <dbReference type="Proteomes" id="UP000248066"/>
    </source>
</evidence>
<comment type="caution">
    <text evidence="2">The sequence shown here is derived from an EMBL/GenBank/DDBJ whole genome shotgun (WGS) entry which is preliminary data.</text>
</comment>
<dbReference type="OrthoDB" id="2967686at2"/>
<keyword evidence="3" id="KW-1185">Reference proteome</keyword>
<sequence length="168" mass="19074">MNGPFTGFYVRYVLSWLVFGLLVPVVVIEYSAAYALGSVAAALILTFGIDMAAKEIARRKAQSMVNEEVTCIVKGYRHGNGRRGYVVMTDSYFLFVPVFRKIRTVLETDHIVRRQVDGLTAEVTARMRHQYRTFTFSLLSKRKLLANLEQAVKETLPHKRAAIKKEEA</sequence>
<dbReference type="Proteomes" id="UP000248066">
    <property type="component" value="Unassembled WGS sequence"/>
</dbReference>
<gene>
    <name evidence="2" type="ORF">CR205_17520</name>
</gene>
<dbReference type="EMBL" id="PDOF01000003">
    <property type="protein sequence ID" value="PYZ96163.1"/>
    <property type="molecule type" value="Genomic_DNA"/>
</dbReference>
<evidence type="ECO:0000313" key="2">
    <source>
        <dbReference type="EMBL" id="PYZ96163.1"/>
    </source>
</evidence>
<keyword evidence="1" id="KW-1133">Transmembrane helix</keyword>
<keyword evidence="1" id="KW-0812">Transmembrane</keyword>